<sequence>MKPLVGGAQLEQPTSRLPVYLCVAETLASQITGMQVGTRLPAEDKLAHDLGVSHLTVRAALAELESRYLVRRRQGSGTFVSRRIEYTIARNTPPSWSASVRHAGRTPTIRTTGWRLDKPPAEVRRRMGIGARRQLLAVSRDRYVDNELVGFADTWLEPHLLPDLPQVLDPAGSLHDALDQHYGLKPVRGWFGVAIDPAPPEVARHLGLTGHPPVIAIRSRTDAAAHDHRPIELTISWLRADVFRVEVDFDTRP</sequence>
<dbReference type="GO" id="GO:0045892">
    <property type="term" value="P:negative regulation of DNA-templated transcription"/>
    <property type="evidence" value="ECO:0007669"/>
    <property type="project" value="TreeGrafter"/>
</dbReference>
<reference evidence="5" key="1">
    <citation type="journal article" date="2018" name="Genome Announc.">
        <title>Draft Genome Sequence of Mycobacterium montefiorense Isolated from Japanese Black Salamander (Hynobius nigrescens).</title>
        <authorList>
            <person name="Fukano H."/>
            <person name="Yoshida M."/>
            <person name="Shimizu A."/>
            <person name="Iwao H."/>
            <person name="Katayama Y."/>
            <person name="Omatsu T."/>
            <person name="Mizutani T."/>
            <person name="Kurata O."/>
            <person name="Wada S."/>
            <person name="Hoshino Y."/>
        </authorList>
    </citation>
    <scope>NUCLEOTIDE SEQUENCE</scope>
    <source>
        <strain evidence="5">BS</strain>
    </source>
</reference>
<reference evidence="7" key="2">
    <citation type="submission" date="2018-04" db="EMBL/GenBank/DDBJ databases">
        <title>Draft genome sequence of Mycobacterium montefiorense isolated from Japanese black salamander.</title>
        <authorList>
            <person name="Fukano H."/>
            <person name="Yoshida M."/>
            <person name="Shimizu A."/>
            <person name="Iwao H."/>
            <person name="Kurata O."/>
            <person name="Katayama Y."/>
            <person name="Omatsu T."/>
            <person name="Mizutani T."/>
            <person name="Wada S."/>
            <person name="Hoshino Y."/>
        </authorList>
    </citation>
    <scope>NUCLEOTIDE SEQUENCE [LARGE SCALE GENOMIC DNA]</scope>
    <source>
        <strain evidence="7">BS</strain>
    </source>
</reference>
<dbReference type="SMART" id="SM00866">
    <property type="entry name" value="UTRA"/>
    <property type="match status" value="1"/>
</dbReference>
<dbReference type="Proteomes" id="UP001139505">
    <property type="component" value="Unassembled WGS sequence"/>
</dbReference>
<dbReference type="PANTHER" id="PTHR44846">
    <property type="entry name" value="MANNOSYL-D-GLYCERATE TRANSPORT/METABOLISM SYSTEM REPRESSOR MNGR-RELATED"/>
    <property type="match status" value="1"/>
</dbReference>
<gene>
    <name evidence="5" type="ORF">MmonteBS_16400</name>
    <name evidence="6" type="ORF">NJB18185_01980</name>
</gene>
<dbReference type="GO" id="GO:0003677">
    <property type="term" value="F:DNA binding"/>
    <property type="evidence" value="ECO:0007669"/>
    <property type="project" value="UniProtKB-KW"/>
</dbReference>
<dbReference type="InterPro" id="IPR011663">
    <property type="entry name" value="UTRA"/>
</dbReference>
<dbReference type="InterPro" id="IPR028978">
    <property type="entry name" value="Chorismate_lyase_/UTRA_dom_sf"/>
</dbReference>
<dbReference type="Pfam" id="PF00392">
    <property type="entry name" value="GntR"/>
    <property type="match status" value="1"/>
</dbReference>
<feature type="domain" description="HTH gntR-type" evidence="4">
    <location>
        <begin position="17"/>
        <end position="83"/>
    </location>
</feature>
<proteinExistence type="predicted"/>
<keyword evidence="1" id="KW-0805">Transcription regulation</keyword>
<dbReference type="EMBL" id="BFCH01000011">
    <property type="protein sequence ID" value="GBG37268.1"/>
    <property type="molecule type" value="Genomic_DNA"/>
</dbReference>
<dbReference type="InterPro" id="IPR000524">
    <property type="entry name" value="Tscrpt_reg_HTH_GntR"/>
</dbReference>
<keyword evidence="2" id="KW-0238">DNA-binding</keyword>
<dbReference type="SMART" id="SM00345">
    <property type="entry name" value="HTH_GNTR"/>
    <property type="match status" value="1"/>
</dbReference>
<evidence type="ECO:0000313" key="5">
    <source>
        <dbReference type="EMBL" id="GBG37268.1"/>
    </source>
</evidence>
<evidence type="ECO:0000259" key="4">
    <source>
        <dbReference type="PROSITE" id="PS50949"/>
    </source>
</evidence>
<dbReference type="PANTHER" id="PTHR44846:SF1">
    <property type="entry name" value="MANNOSYL-D-GLYCERATE TRANSPORT_METABOLISM SYSTEM REPRESSOR MNGR-RELATED"/>
    <property type="match status" value="1"/>
</dbReference>
<evidence type="ECO:0000256" key="1">
    <source>
        <dbReference type="ARBA" id="ARBA00023015"/>
    </source>
</evidence>
<evidence type="ECO:0000256" key="3">
    <source>
        <dbReference type="ARBA" id="ARBA00023163"/>
    </source>
</evidence>
<evidence type="ECO:0000313" key="6">
    <source>
        <dbReference type="EMBL" id="GKU70421.1"/>
    </source>
</evidence>
<dbReference type="Proteomes" id="UP000245060">
    <property type="component" value="Unassembled WGS sequence"/>
</dbReference>
<dbReference type="AlphaFoldDB" id="A0AA37UR57"/>
<dbReference type="InterPro" id="IPR036388">
    <property type="entry name" value="WH-like_DNA-bd_sf"/>
</dbReference>
<dbReference type="SUPFAM" id="SSF64288">
    <property type="entry name" value="Chorismate lyase-like"/>
    <property type="match status" value="1"/>
</dbReference>
<dbReference type="Gene3D" id="1.10.10.10">
    <property type="entry name" value="Winged helix-like DNA-binding domain superfamily/Winged helix DNA-binding domain"/>
    <property type="match status" value="1"/>
</dbReference>
<dbReference type="PROSITE" id="PS50949">
    <property type="entry name" value="HTH_GNTR"/>
    <property type="match status" value="1"/>
</dbReference>
<dbReference type="EMBL" id="BQYH01000002">
    <property type="protein sequence ID" value="GKU70421.1"/>
    <property type="molecule type" value="Genomic_DNA"/>
</dbReference>
<dbReference type="Pfam" id="PF07702">
    <property type="entry name" value="UTRA"/>
    <property type="match status" value="1"/>
</dbReference>
<name>A0AA37UR57_9MYCO</name>
<dbReference type="InterPro" id="IPR050679">
    <property type="entry name" value="Bact_HTH_transcr_reg"/>
</dbReference>
<dbReference type="CDD" id="cd07377">
    <property type="entry name" value="WHTH_GntR"/>
    <property type="match status" value="1"/>
</dbReference>
<evidence type="ECO:0000256" key="2">
    <source>
        <dbReference type="ARBA" id="ARBA00023125"/>
    </source>
</evidence>
<keyword evidence="3" id="KW-0804">Transcription</keyword>
<dbReference type="Gene3D" id="3.40.1410.10">
    <property type="entry name" value="Chorismate lyase-like"/>
    <property type="match status" value="1"/>
</dbReference>
<protein>
    <submittedName>
        <fullName evidence="6">GntR family transcriptional regulator</fullName>
    </submittedName>
</protein>
<comment type="caution">
    <text evidence="6">The sequence shown here is derived from an EMBL/GenBank/DDBJ whole genome shotgun (WGS) entry which is preliminary data.</text>
</comment>
<evidence type="ECO:0000313" key="8">
    <source>
        <dbReference type="Proteomes" id="UP001139505"/>
    </source>
</evidence>
<organism evidence="6 8">
    <name type="scientific">Mycobacterium montefiorense</name>
    <dbReference type="NCBI Taxonomy" id="154654"/>
    <lineage>
        <taxon>Bacteria</taxon>
        <taxon>Bacillati</taxon>
        <taxon>Actinomycetota</taxon>
        <taxon>Actinomycetes</taxon>
        <taxon>Mycobacteriales</taxon>
        <taxon>Mycobacteriaceae</taxon>
        <taxon>Mycobacterium</taxon>
        <taxon>Mycobacterium simiae complex</taxon>
    </lineage>
</organism>
<reference evidence="6" key="4">
    <citation type="submission" date="2022-04" db="EMBL/GenBank/DDBJ databases">
        <authorList>
            <person name="Komine T."/>
            <person name="Fukano H."/>
            <person name="Wada S."/>
        </authorList>
    </citation>
    <scope>NUCLEOTIDE SEQUENCE</scope>
    <source>
        <strain evidence="6">NJB18185</strain>
    </source>
</reference>
<dbReference type="SUPFAM" id="SSF46785">
    <property type="entry name" value="Winged helix' DNA-binding domain"/>
    <property type="match status" value="1"/>
</dbReference>
<dbReference type="RefSeq" id="WP_235616680.1">
    <property type="nucleotide sequence ID" value="NZ_BFCH01000011.1"/>
</dbReference>
<accession>A0AA37UR57</accession>
<dbReference type="GO" id="GO:0003700">
    <property type="term" value="F:DNA-binding transcription factor activity"/>
    <property type="evidence" value="ECO:0007669"/>
    <property type="project" value="InterPro"/>
</dbReference>
<reference evidence="6" key="3">
    <citation type="journal article" date="2022" name="Microbiol. Resour. Announc.">
        <title>Draft Genome Sequences of Eight Mycobacterium montefiorense Strains Isolated from Salamanders in Captivity.</title>
        <authorList>
            <person name="Komine T."/>
            <person name="Ihara H."/>
            <person name="Fukano H."/>
            <person name="Hoshino Y."/>
            <person name="Kurata O."/>
            <person name="Wada S."/>
        </authorList>
    </citation>
    <scope>NUCLEOTIDE SEQUENCE</scope>
    <source>
        <strain evidence="6">NJB18185</strain>
    </source>
</reference>
<evidence type="ECO:0000313" key="7">
    <source>
        <dbReference type="Proteomes" id="UP000245060"/>
    </source>
</evidence>
<dbReference type="InterPro" id="IPR036390">
    <property type="entry name" value="WH_DNA-bd_sf"/>
</dbReference>
<keyword evidence="7" id="KW-1185">Reference proteome</keyword>